<organism evidence="4 5">
    <name type="scientific">Triticum urartu</name>
    <name type="common">Red wild einkorn</name>
    <name type="synonym">Crithodium urartu</name>
    <dbReference type="NCBI Taxonomy" id="4572"/>
    <lineage>
        <taxon>Eukaryota</taxon>
        <taxon>Viridiplantae</taxon>
        <taxon>Streptophyta</taxon>
        <taxon>Embryophyta</taxon>
        <taxon>Tracheophyta</taxon>
        <taxon>Spermatophyta</taxon>
        <taxon>Magnoliopsida</taxon>
        <taxon>Liliopsida</taxon>
        <taxon>Poales</taxon>
        <taxon>Poaceae</taxon>
        <taxon>BOP clade</taxon>
        <taxon>Pooideae</taxon>
        <taxon>Triticodae</taxon>
        <taxon>Triticeae</taxon>
        <taxon>Triticinae</taxon>
        <taxon>Triticum</taxon>
    </lineage>
</organism>
<keyword evidence="5" id="KW-1185">Reference proteome</keyword>
<dbReference type="PANTHER" id="PTHR11461">
    <property type="entry name" value="SERINE PROTEASE INHIBITOR, SERPIN"/>
    <property type="match status" value="1"/>
</dbReference>
<dbReference type="InterPro" id="IPR000215">
    <property type="entry name" value="Serpin_fam"/>
</dbReference>
<accession>A0A8R7P9A2</accession>
<evidence type="ECO:0000256" key="2">
    <source>
        <dbReference type="SAM" id="MobiDB-lite"/>
    </source>
</evidence>
<name>A0A8R7P9A2_TRIUA</name>
<reference evidence="4" key="2">
    <citation type="submission" date="2018-03" db="EMBL/GenBank/DDBJ databases">
        <title>The Triticum urartu genome reveals the dynamic nature of wheat genome evolution.</title>
        <authorList>
            <person name="Ling H."/>
            <person name="Ma B."/>
            <person name="Shi X."/>
            <person name="Liu H."/>
            <person name="Dong L."/>
            <person name="Sun H."/>
            <person name="Cao Y."/>
            <person name="Gao Q."/>
            <person name="Zheng S."/>
            <person name="Li Y."/>
            <person name="Yu Y."/>
            <person name="Du H."/>
            <person name="Qi M."/>
            <person name="Li Y."/>
            <person name="Yu H."/>
            <person name="Cui Y."/>
            <person name="Wang N."/>
            <person name="Chen C."/>
            <person name="Wu H."/>
            <person name="Zhao Y."/>
            <person name="Zhang J."/>
            <person name="Li Y."/>
            <person name="Zhou W."/>
            <person name="Zhang B."/>
            <person name="Hu W."/>
            <person name="Eijk M."/>
            <person name="Tang J."/>
            <person name="Witsenboer H."/>
            <person name="Zhao S."/>
            <person name="Li Z."/>
            <person name="Zhang A."/>
            <person name="Wang D."/>
            <person name="Liang C."/>
        </authorList>
    </citation>
    <scope>NUCLEOTIDE SEQUENCE [LARGE SCALE GENOMIC DNA]</scope>
    <source>
        <strain evidence="4">cv. G1812</strain>
    </source>
</reference>
<reference evidence="4" key="3">
    <citation type="submission" date="2022-06" db="UniProtKB">
        <authorList>
            <consortium name="EnsemblPlants"/>
        </authorList>
    </citation>
    <scope>IDENTIFICATION</scope>
</reference>
<dbReference type="GO" id="GO:0005615">
    <property type="term" value="C:extracellular space"/>
    <property type="evidence" value="ECO:0007669"/>
    <property type="project" value="InterPro"/>
</dbReference>
<dbReference type="Proteomes" id="UP000015106">
    <property type="component" value="Chromosome 2"/>
</dbReference>
<comment type="similarity">
    <text evidence="1">Belongs to the serpin family.</text>
</comment>
<dbReference type="Gene3D" id="3.30.497.10">
    <property type="entry name" value="Antithrombin, subunit I, domain 2"/>
    <property type="match status" value="1"/>
</dbReference>
<sequence>MGVGVDERPHPLPRRPGCVVQPHRPSARQRHLLQGQVGEALRQEGHQGRQVPPPRRQHRLRALHARLRHTQHCLPRRLQGAPAPLRGRAPPLAAPASADAGADLLDVCLLPDARDGLWRLTDKIACNPEFVREHLPTSKVQAGDFRLPKFKASFGMSMNDVLRDMGVKEAFELGKADLSDMHGGGRCKEEAGAGAGDPQGRHRGERGRYRGYGGHLHDGLRMRREPSAACGLCC</sequence>
<dbReference type="Gramene" id="TuG1812G0200000406.01.T01">
    <property type="protein sequence ID" value="TuG1812G0200000406.01.T01.cds272192"/>
    <property type="gene ID" value="TuG1812G0200000406.01"/>
</dbReference>
<dbReference type="InterPro" id="IPR042185">
    <property type="entry name" value="Serpin_sf_2"/>
</dbReference>
<dbReference type="InterPro" id="IPR036186">
    <property type="entry name" value="Serpin_sf"/>
</dbReference>
<feature type="domain" description="Serpin" evidence="3">
    <location>
        <begin position="107"/>
        <end position="182"/>
    </location>
</feature>
<feature type="region of interest" description="Disordered" evidence="2">
    <location>
        <begin position="1"/>
        <end position="28"/>
    </location>
</feature>
<dbReference type="InterPro" id="IPR042178">
    <property type="entry name" value="Serpin_sf_1"/>
</dbReference>
<feature type="compositionally biased region" description="Basic and acidic residues" evidence="2">
    <location>
        <begin position="1"/>
        <end position="10"/>
    </location>
</feature>
<dbReference type="GO" id="GO:0004867">
    <property type="term" value="F:serine-type endopeptidase inhibitor activity"/>
    <property type="evidence" value="ECO:0007669"/>
    <property type="project" value="InterPro"/>
</dbReference>
<feature type="compositionally biased region" description="Basic and acidic residues" evidence="2">
    <location>
        <begin position="199"/>
        <end position="208"/>
    </location>
</feature>
<evidence type="ECO:0000313" key="5">
    <source>
        <dbReference type="Proteomes" id="UP000015106"/>
    </source>
</evidence>
<evidence type="ECO:0000313" key="4">
    <source>
        <dbReference type="EnsemblPlants" id="TuG1812G0200000406.01.T01.cds272192"/>
    </source>
</evidence>
<dbReference type="Gene3D" id="2.30.39.10">
    <property type="entry name" value="Alpha-1-antitrypsin, domain 1"/>
    <property type="match status" value="1"/>
</dbReference>
<evidence type="ECO:0000259" key="3">
    <source>
        <dbReference type="Pfam" id="PF00079"/>
    </source>
</evidence>
<dbReference type="SUPFAM" id="SSF56574">
    <property type="entry name" value="Serpins"/>
    <property type="match status" value="1"/>
</dbReference>
<dbReference type="AlphaFoldDB" id="A0A8R7P9A2"/>
<dbReference type="InterPro" id="IPR023796">
    <property type="entry name" value="Serpin_dom"/>
</dbReference>
<evidence type="ECO:0000256" key="1">
    <source>
        <dbReference type="ARBA" id="ARBA00009500"/>
    </source>
</evidence>
<dbReference type="PANTHER" id="PTHR11461:SF316">
    <property type="entry name" value="SERPIN DOMAIN-CONTAINING PROTEIN"/>
    <property type="match status" value="1"/>
</dbReference>
<feature type="region of interest" description="Disordered" evidence="2">
    <location>
        <begin position="182"/>
        <end position="209"/>
    </location>
</feature>
<protein>
    <recommendedName>
        <fullName evidence="3">Serpin domain-containing protein</fullName>
    </recommendedName>
</protein>
<proteinExistence type="inferred from homology"/>
<dbReference type="Pfam" id="PF00079">
    <property type="entry name" value="Serpin"/>
    <property type="match status" value="1"/>
</dbReference>
<dbReference type="EnsemblPlants" id="TuG1812G0200000406.01.T01">
    <property type="protein sequence ID" value="TuG1812G0200000406.01.T01.cds272192"/>
    <property type="gene ID" value="TuG1812G0200000406.01"/>
</dbReference>
<reference evidence="5" key="1">
    <citation type="journal article" date="2013" name="Nature">
        <title>Draft genome of the wheat A-genome progenitor Triticum urartu.</title>
        <authorList>
            <person name="Ling H.Q."/>
            <person name="Zhao S."/>
            <person name="Liu D."/>
            <person name="Wang J."/>
            <person name="Sun H."/>
            <person name="Zhang C."/>
            <person name="Fan H."/>
            <person name="Li D."/>
            <person name="Dong L."/>
            <person name="Tao Y."/>
            <person name="Gao C."/>
            <person name="Wu H."/>
            <person name="Li Y."/>
            <person name="Cui Y."/>
            <person name="Guo X."/>
            <person name="Zheng S."/>
            <person name="Wang B."/>
            <person name="Yu K."/>
            <person name="Liang Q."/>
            <person name="Yang W."/>
            <person name="Lou X."/>
            <person name="Chen J."/>
            <person name="Feng M."/>
            <person name="Jian J."/>
            <person name="Zhang X."/>
            <person name="Luo G."/>
            <person name="Jiang Y."/>
            <person name="Liu J."/>
            <person name="Wang Z."/>
            <person name="Sha Y."/>
            <person name="Zhang B."/>
            <person name="Wu H."/>
            <person name="Tang D."/>
            <person name="Shen Q."/>
            <person name="Xue P."/>
            <person name="Zou S."/>
            <person name="Wang X."/>
            <person name="Liu X."/>
            <person name="Wang F."/>
            <person name="Yang Y."/>
            <person name="An X."/>
            <person name="Dong Z."/>
            <person name="Zhang K."/>
            <person name="Zhang X."/>
            <person name="Luo M.C."/>
            <person name="Dvorak J."/>
            <person name="Tong Y."/>
            <person name="Wang J."/>
            <person name="Yang H."/>
            <person name="Li Z."/>
            <person name="Wang D."/>
            <person name="Zhang A."/>
            <person name="Wang J."/>
        </authorList>
    </citation>
    <scope>NUCLEOTIDE SEQUENCE</scope>
    <source>
        <strain evidence="5">cv. G1812</strain>
    </source>
</reference>